<gene>
    <name evidence="1" type="ORF">V1286_001603</name>
</gene>
<dbReference type="Proteomes" id="UP001364224">
    <property type="component" value="Unassembled WGS sequence"/>
</dbReference>
<protein>
    <recommendedName>
        <fullName evidence="3">HutD family protein</fullName>
    </recommendedName>
</protein>
<evidence type="ECO:0000313" key="1">
    <source>
        <dbReference type="EMBL" id="MEH2554074.1"/>
    </source>
</evidence>
<comment type="caution">
    <text evidence="1">The sequence shown here is derived from an EMBL/GenBank/DDBJ whole genome shotgun (WGS) entry which is preliminary data.</text>
</comment>
<name>A0ABU8B6C1_9BRAD</name>
<proteinExistence type="predicted"/>
<dbReference type="RefSeq" id="WP_334478718.1">
    <property type="nucleotide sequence ID" value="NZ_JAZHRV010000001.1"/>
</dbReference>
<accession>A0ABU8B6C1</accession>
<dbReference type="EMBL" id="JAZHRV010000001">
    <property type="protein sequence ID" value="MEH2554074.1"/>
    <property type="molecule type" value="Genomic_DNA"/>
</dbReference>
<organism evidence="1 2">
    <name type="scientific">Bradyrhizobium algeriense</name>
    <dbReference type="NCBI Taxonomy" id="634784"/>
    <lineage>
        <taxon>Bacteria</taxon>
        <taxon>Pseudomonadati</taxon>
        <taxon>Pseudomonadota</taxon>
        <taxon>Alphaproteobacteria</taxon>
        <taxon>Hyphomicrobiales</taxon>
        <taxon>Nitrobacteraceae</taxon>
        <taxon>Bradyrhizobium</taxon>
    </lineage>
</organism>
<sequence length="252" mass="28060">MAQKRLLVPSLVSIGHEPGFAVKTKAKTIRVRTFQNGSLASTWETQPSEINRIWRSQWVGNLPVSANELHTVELEGETASELEGELLFRNGQQQTAVLTSLVPLRDAGFKFSPILHQAHYNVLFEHFETFVVFTNLVGEGDLPPGPNKLQVEIRNLRSEVLAVTEVDIGFNSTFLLPVRDLARTHGARLDQGLSLRIRGGASQFAIFTVFQNLQSGALGIEHSLPPMYFTEAPFNPNLRARFQKAAFGDLRL</sequence>
<evidence type="ECO:0000313" key="2">
    <source>
        <dbReference type="Proteomes" id="UP001364224"/>
    </source>
</evidence>
<reference evidence="1 2" key="1">
    <citation type="submission" date="2024-02" db="EMBL/GenBank/DDBJ databases">
        <title>Adaptive strategies in a cosmopolitan and abundant soil bacterium.</title>
        <authorList>
            <person name="Carini P."/>
        </authorList>
    </citation>
    <scope>NUCLEOTIDE SEQUENCE [LARGE SCALE GENOMIC DNA]</scope>
    <source>
        <strain evidence="1 2">AZCC 1608</strain>
    </source>
</reference>
<keyword evidence="2" id="KW-1185">Reference proteome</keyword>
<evidence type="ECO:0008006" key="3">
    <source>
        <dbReference type="Google" id="ProtNLM"/>
    </source>
</evidence>